<evidence type="ECO:0000256" key="5">
    <source>
        <dbReference type="ARBA" id="ARBA00023004"/>
    </source>
</evidence>
<evidence type="ECO:0000256" key="10">
    <source>
        <dbReference type="SAM" id="MobiDB-lite"/>
    </source>
</evidence>
<keyword evidence="2" id="KW-0479">Metal-binding</keyword>
<evidence type="ECO:0000256" key="6">
    <source>
        <dbReference type="ARBA" id="ARBA00023014"/>
    </source>
</evidence>
<reference evidence="12 15" key="1">
    <citation type="submission" date="2013-05" db="EMBL/GenBank/DDBJ databases">
        <title>Genome Sequence of Streptomyces fradiae.</title>
        <authorList>
            <person name="Kirby R."/>
        </authorList>
    </citation>
    <scope>NUCLEOTIDE SEQUENCE [LARGE SCALE GENOMIC DNA]</scope>
    <source>
        <strain evidence="12 15">ATCC 10745</strain>
    </source>
</reference>
<dbReference type="Proteomes" id="UP000194318">
    <property type="component" value="Unassembled WGS sequence"/>
</dbReference>
<evidence type="ECO:0000256" key="8">
    <source>
        <dbReference type="ARBA" id="ARBA00023779"/>
    </source>
</evidence>
<name>A0A1Y2NVK5_STRFR</name>
<evidence type="ECO:0000256" key="2">
    <source>
        <dbReference type="ARBA" id="ARBA00022723"/>
    </source>
</evidence>
<keyword evidence="15" id="KW-1185">Reference proteome</keyword>
<keyword evidence="3" id="KW-0227">DNA damage</keyword>
<organism evidence="13 14">
    <name type="scientific">Streptomyces fradiae ATCC 10745 = DSM 40063</name>
    <dbReference type="NCBI Taxonomy" id="1319510"/>
    <lineage>
        <taxon>Bacteria</taxon>
        <taxon>Bacillati</taxon>
        <taxon>Actinomycetota</taxon>
        <taxon>Actinomycetes</taxon>
        <taxon>Kitasatosporales</taxon>
        <taxon>Streptomycetaceae</taxon>
        <taxon>Streptomyces</taxon>
    </lineage>
</organism>
<evidence type="ECO:0000256" key="1">
    <source>
        <dbReference type="ARBA" id="ARBA00022485"/>
    </source>
</evidence>
<dbReference type="Pfam" id="PF03167">
    <property type="entry name" value="UDG"/>
    <property type="match status" value="1"/>
</dbReference>
<evidence type="ECO:0000256" key="7">
    <source>
        <dbReference type="ARBA" id="ARBA00023204"/>
    </source>
</evidence>
<feature type="region of interest" description="Disordered" evidence="10">
    <location>
        <begin position="1"/>
        <end position="70"/>
    </location>
</feature>
<evidence type="ECO:0000313" key="13">
    <source>
        <dbReference type="EMBL" id="OSY51544.1"/>
    </source>
</evidence>
<keyword evidence="5" id="KW-0408">Iron</keyword>
<dbReference type="SMART" id="SM00987">
    <property type="entry name" value="UreE_C"/>
    <property type="match status" value="1"/>
</dbReference>
<evidence type="ECO:0000313" key="15">
    <source>
        <dbReference type="Proteomes" id="UP000731519"/>
    </source>
</evidence>
<dbReference type="GO" id="GO:0046872">
    <property type="term" value="F:metal ion binding"/>
    <property type="evidence" value="ECO:0007669"/>
    <property type="project" value="UniProtKB-KW"/>
</dbReference>
<dbReference type="PANTHER" id="PTHR33693:SF3">
    <property type="entry name" value="TYPE-5 URACIL-DNA GLYCOSYLASE"/>
    <property type="match status" value="1"/>
</dbReference>
<evidence type="ECO:0000256" key="9">
    <source>
        <dbReference type="ARBA" id="ARBA00023887"/>
    </source>
</evidence>
<dbReference type="AlphaFoldDB" id="A0A1Y2NVK5"/>
<evidence type="ECO:0000313" key="12">
    <source>
        <dbReference type="EMBL" id="KAF0648171.1"/>
    </source>
</evidence>
<accession>A0A1Y2NVK5</accession>
<evidence type="ECO:0000256" key="3">
    <source>
        <dbReference type="ARBA" id="ARBA00022763"/>
    </source>
</evidence>
<sequence>MRASLPAATARTALPSSGMGQDHPDSPDSPDSPGSPGSRRLAGAPGPGARGEDAPGPGDRDFPARTAPAAPSLDRLDAAVADCRACPRLVEWRERVGREGRRAYAGWDYWARPVPGFGPPDAALLVVGLAPAAHGGNRTGRMFTGDRSGDVLYAALHRLGLAGQAEAVSGDDGMRLRGVRVTAPVHCAPPANRPTPGERDTCRPWLVREIGLLRPTLRALVVLGAFGWQAVLPALAASGYRLPRPRPRFAHGARVLLPAEGDGHGLELFGCYHVSQRNTFTGRLTPGMLGDVLRAAARAAGLPAATP</sequence>
<proteinExistence type="inferred from homology"/>
<dbReference type="EMBL" id="MIFZ01000227">
    <property type="protein sequence ID" value="OSY51544.1"/>
    <property type="molecule type" value="Genomic_DNA"/>
</dbReference>
<dbReference type="GO" id="GO:0051539">
    <property type="term" value="F:4 iron, 4 sulfur cluster binding"/>
    <property type="evidence" value="ECO:0007669"/>
    <property type="project" value="UniProtKB-KW"/>
</dbReference>
<comment type="caution">
    <text evidence="13">The sequence shown here is derived from an EMBL/GenBank/DDBJ whole genome shotgun (WGS) entry which is preliminary data.</text>
</comment>
<keyword evidence="6" id="KW-0411">Iron-sulfur</keyword>
<reference evidence="13 14" key="2">
    <citation type="submission" date="2016-09" db="EMBL/GenBank/DDBJ databases">
        <title>Streptomyces fradiae DSM40063, a candidate organism with high potential of specific P450 cytochromes.</title>
        <authorList>
            <person name="Grumaz C."/>
            <person name="Vainshtein Y."/>
            <person name="Kirstahler P."/>
            <person name="Sohn K."/>
        </authorList>
    </citation>
    <scope>NUCLEOTIDE SEQUENCE [LARGE SCALE GENOMIC DNA]</scope>
    <source>
        <strain evidence="13 14">DSM 40063</strain>
    </source>
</reference>
<keyword evidence="4" id="KW-0378">Hydrolase</keyword>
<dbReference type="GO" id="GO:0006284">
    <property type="term" value="P:base-excision repair"/>
    <property type="evidence" value="ECO:0007669"/>
    <property type="project" value="InterPro"/>
</dbReference>
<evidence type="ECO:0000259" key="11">
    <source>
        <dbReference type="SMART" id="SM00986"/>
    </source>
</evidence>
<dbReference type="EMBL" id="ASYR01000027">
    <property type="protein sequence ID" value="KAF0648171.1"/>
    <property type="molecule type" value="Genomic_DNA"/>
</dbReference>
<feature type="domain" description="Uracil-DNA glycosylase-like" evidence="11">
    <location>
        <begin position="115"/>
        <end position="293"/>
    </location>
</feature>
<dbReference type="GO" id="GO:0033958">
    <property type="term" value="F:DNA-deoxyinosine glycosylase activity"/>
    <property type="evidence" value="ECO:0007669"/>
    <property type="project" value="InterPro"/>
</dbReference>
<dbReference type="Proteomes" id="UP000731519">
    <property type="component" value="Unassembled WGS sequence"/>
</dbReference>
<dbReference type="CDD" id="cd10031">
    <property type="entry name" value="UDG-F5_TTUDGB_like"/>
    <property type="match status" value="1"/>
</dbReference>
<feature type="compositionally biased region" description="Low complexity" evidence="10">
    <location>
        <begin position="29"/>
        <end position="44"/>
    </location>
</feature>
<dbReference type="Gene3D" id="3.40.470.10">
    <property type="entry name" value="Uracil-DNA glycosylase-like domain"/>
    <property type="match status" value="1"/>
</dbReference>
<dbReference type="GO" id="GO:0004844">
    <property type="term" value="F:uracil DNA N-glycosylase activity"/>
    <property type="evidence" value="ECO:0007669"/>
    <property type="project" value="InterPro"/>
</dbReference>
<protein>
    <recommendedName>
        <fullName evidence="9">Type-5 uracil-DNA glycosylase</fullName>
    </recommendedName>
</protein>
<dbReference type="PANTHER" id="PTHR33693">
    <property type="entry name" value="TYPE-5 URACIL-DNA GLYCOSYLASE"/>
    <property type="match status" value="1"/>
</dbReference>
<feature type="compositionally biased region" description="Basic and acidic residues" evidence="10">
    <location>
        <begin position="50"/>
        <end position="63"/>
    </location>
</feature>
<dbReference type="InterPro" id="IPR005122">
    <property type="entry name" value="Uracil-DNA_glycosylase-like"/>
</dbReference>
<dbReference type="InterPro" id="IPR051536">
    <property type="entry name" value="UDG_Type-4/5"/>
</dbReference>
<dbReference type="InterPro" id="IPR036895">
    <property type="entry name" value="Uracil-DNA_glycosylase-like_sf"/>
</dbReference>
<keyword evidence="1" id="KW-0004">4Fe-4S</keyword>
<evidence type="ECO:0000256" key="4">
    <source>
        <dbReference type="ARBA" id="ARBA00022801"/>
    </source>
</evidence>
<dbReference type="SMART" id="SM00986">
    <property type="entry name" value="UDG"/>
    <property type="match status" value="1"/>
</dbReference>
<evidence type="ECO:0000313" key="14">
    <source>
        <dbReference type="Proteomes" id="UP000194318"/>
    </source>
</evidence>
<keyword evidence="7" id="KW-0234">DNA repair</keyword>
<comment type="similarity">
    <text evidence="8">Belongs to the uracil-DNA glycosylase (UDG) superfamily. Type 5 (UDGb) family.</text>
</comment>
<dbReference type="SUPFAM" id="SSF52141">
    <property type="entry name" value="Uracil-DNA glycosylase-like"/>
    <property type="match status" value="1"/>
</dbReference>
<gene>
    <name evidence="13" type="ORF">BG846_02755</name>
    <name evidence="12" type="ORF">K701_19855</name>
</gene>
<dbReference type="InterPro" id="IPR044147">
    <property type="entry name" value="UdgB-like"/>
</dbReference>